<gene>
    <name evidence="3" type="primary">mnhG</name>
    <name evidence="3" type="ORF">NVS88_17085</name>
</gene>
<dbReference type="NCBIfam" id="NF009314">
    <property type="entry name" value="PRK12674.1-2"/>
    <property type="match status" value="1"/>
</dbReference>
<keyword evidence="4" id="KW-1185">Reference proteome</keyword>
<sequence length="111" mass="11917">MSTTLDVVAAVLVLIGSLFALTAAIGLVRFPDTLSRMHPGTKPQVLGLVLVLIGAGLRLRDSVDLGMLVLAALFALITSPLFAHLVGRLSYREQSVRTDLMTVDEMDEPDE</sequence>
<comment type="similarity">
    <text evidence="1">Belongs to the CPA3 antiporters (TC 2.A.63) subunit G family.</text>
</comment>
<name>A0A9X4M5B5_9ACTN</name>
<dbReference type="Pfam" id="PF03334">
    <property type="entry name" value="PhaG_MnhG_YufB"/>
    <property type="match status" value="1"/>
</dbReference>
<feature type="transmembrane region" description="Helical" evidence="2">
    <location>
        <begin position="65"/>
        <end position="87"/>
    </location>
</feature>
<accession>A0A9X4M5B5</accession>
<evidence type="ECO:0000313" key="4">
    <source>
        <dbReference type="Proteomes" id="UP001152755"/>
    </source>
</evidence>
<keyword evidence="2" id="KW-1133">Transmembrane helix</keyword>
<keyword evidence="2" id="KW-0472">Membrane</keyword>
<keyword evidence="2" id="KW-0812">Transmembrane</keyword>
<dbReference type="RefSeq" id="WP_277831503.1">
    <property type="nucleotide sequence ID" value="NZ_JAAIVF010000002.1"/>
</dbReference>
<dbReference type="GO" id="GO:0015385">
    <property type="term" value="F:sodium:proton antiporter activity"/>
    <property type="evidence" value="ECO:0007669"/>
    <property type="project" value="TreeGrafter"/>
</dbReference>
<proteinExistence type="inferred from homology"/>
<comment type="caution">
    <text evidence="3">The sequence shown here is derived from an EMBL/GenBank/DDBJ whole genome shotgun (WGS) entry which is preliminary data.</text>
</comment>
<evidence type="ECO:0000313" key="3">
    <source>
        <dbReference type="EMBL" id="MDG3016272.1"/>
    </source>
</evidence>
<reference evidence="3" key="1">
    <citation type="submission" date="2022-08" db="EMBL/GenBank/DDBJ databases">
        <title>Genome analysis of Corynebacteriales strain.</title>
        <authorList>
            <person name="Lee S.D."/>
        </authorList>
    </citation>
    <scope>NUCLEOTIDE SEQUENCE</scope>
    <source>
        <strain evidence="3">D3-21</strain>
    </source>
</reference>
<organism evidence="3 4">
    <name type="scientific">Speluncibacter jeojiensis</name>
    <dbReference type="NCBI Taxonomy" id="2710754"/>
    <lineage>
        <taxon>Bacteria</taxon>
        <taxon>Bacillati</taxon>
        <taxon>Actinomycetota</taxon>
        <taxon>Actinomycetes</taxon>
        <taxon>Mycobacteriales</taxon>
        <taxon>Speluncibacteraceae</taxon>
        <taxon>Speluncibacter</taxon>
    </lineage>
</organism>
<dbReference type="InterPro" id="IPR005133">
    <property type="entry name" value="PhaG_MnhG_YufB"/>
</dbReference>
<protein>
    <submittedName>
        <fullName evidence="3">Monovalent cation/H(+) antiporter subunit G</fullName>
    </submittedName>
</protein>
<dbReference type="PANTHER" id="PTHR34703">
    <property type="entry name" value="ANTIPORTER SUBUNIT MNHG2-RELATED"/>
    <property type="match status" value="1"/>
</dbReference>
<evidence type="ECO:0000256" key="2">
    <source>
        <dbReference type="SAM" id="Phobius"/>
    </source>
</evidence>
<dbReference type="EMBL" id="JANRHA010000012">
    <property type="protein sequence ID" value="MDG3016272.1"/>
    <property type="molecule type" value="Genomic_DNA"/>
</dbReference>
<dbReference type="AlphaFoldDB" id="A0A9X4M5B5"/>
<dbReference type="NCBIfam" id="TIGR01300">
    <property type="entry name" value="CPA3_mnhG_phaG"/>
    <property type="match status" value="1"/>
</dbReference>
<dbReference type="PANTHER" id="PTHR34703:SF1">
    <property type="entry name" value="ANTIPORTER SUBUNIT MNHG2-RELATED"/>
    <property type="match status" value="1"/>
</dbReference>
<evidence type="ECO:0000256" key="1">
    <source>
        <dbReference type="ARBA" id="ARBA00008404"/>
    </source>
</evidence>
<dbReference type="Proteomes" id="UP001152755">
    <property type="component" value="Unassembled WGS sequence"/>
</dbReference>
<feature type="transmembrane region" description="Helical" evidence="2">
    <location>
        <begin position="6"/>
        <end position="28"/>
    </location>
</feature>